<evidence type="ECO:0000313" key="2">
    <source>
        <dbReference type="Proteomes" id="UP000006793"/>
    </source>
</evidence>
<dbReference type="RefSeq" id="WP_013908002.1">
    <property type="nucleotide sequence ID" value="NC_015681.1"/>
</dbReference>
<dbReference type="eggNOG" id="COG4923">
    <property type="taxonomic scope" value="Bacteria"/>
</dbReference>
<dbReference type="InterPro" id="IPR007362">
    <property type="entry name" value="DUF429"/>
</dbReference>
<accession>F8A9M9</accession>
<organism evidence="1 2">
    <name type="scientific">Thermodesulfatator indicus (strain DSM 15286 / JCM 11887 / CIR29812)</name>
    <dbReference type="NCBI Taxonomy" id="667014"/>
    <lineage>
        <taxon>Bacteria</taxon>
        <taxon>Pseudomonadati</taxon>
        <taxon>Thermodesulfobacteriota</taxon>
        <taxon>Thermodesulfobacteria</taxon>
        <taxon>Thermodesulfobacteriales</taxon>
        <taxon>Thermodesulfatatoraceae</taxon>
        <taxon>Thermodesulfatator</taxon>
    </lineage>
</organism>
<dbReference type="PaxDb" id="667014-Thein_1394"/>
<reference evidence="1 2" key="2">
    <citation type="journal article" date="2012" name="Stand. Genomic Sci.">
        <title>Complete genome sequence of the thermophilic sulfate-reducing ocean bacterium Thermodesulfatator indicus type strain (CIR29812(T)).</title>
        <authorList>
            <person name="Anderson I."/>
            <person name="Saunders E."/>
            <person name="Lapidus A."/>
            <person name="Nolan M."/>
            <person name="Lucas S."/>
            <person name="Tice H."/>
            <person name="Del Rio T.G."/>
            <person name="Cheng J.F."/>
            <person name="Han C."/>
            <person name="Tapia R."/>
            <person name="Goodwin L.A."/>
            <person name="Pitluck S."/>
            <person name="Liolios K."/>
            <person name="Mavromatis K."/>
            <person name="Pagani I."/>
            <person name="Ivanova N."/>
            <person name="Mikhailova N."/>
            <person name="Pati A."/>
            <person name="Chen A."/>
            <person name="Palaniappan K."/>
            <person name="Land M."/>
            <person name="Hauser L."/>
            <person name="Jeffries C.D."/>
            <person name="Chang Y.J."/>
            <person name="Brambilla E.M."/>
            <person name="Rohde M."/>
            <person name="Spring S."/>
            <person name="Goker M."/>
            <person name="Detter J.C."/>
            <person name="Woyke T."/>
            <person name="Bristow J."/>
            <person name="Eisen J.A."/>
            <person name="Markowitz V."/>
            <person name="Hugenholtz P."/>
            <person name="Kyrpides N.C."/>
            <person name="Klenk H.P."/>
        </authorList>
    </citation>
    <scope>NUCLEOTIDE SEQUENCE [LARGE SCALE GENOMIC DNA]</scope>
    <source>
        <strain evidence="2">DSM 15286 / JCM 11887 / CIR29812</strain>
    </source>
</reference>
<dbReference type="InParanoid" id="F8A9M9"/>
<evidence type="ECO:0008006" key="3">
    <source>
        <dbReference type="Google" id="ProtNLM"/>
    </source>
</evidence>
<gene>
    <name evidence="1" type="ordered locus">Thein_1394</name>
</gene>
<dbReference type="HOGENOM" id="CLU_080977_1_0_0"/>
<name>F8A9M9_THEID</name>
<dbReference type="KEGG" id="tid:Thein_1394"/>
<dbReference type="STRING" id="667014.Thein_1394"/>
<dbReference type="Proteomes" id="UP000006793">
    <property type="component" value="Chromosome"/>
</dbReference>
<dbReference type="OrthoDB" id="9811476at2"/>
<dbReference type="Pfam" id="PF04250">
    <property type="entry name" value="DUF429"/>
    <property type="match status" value="1"/>
</dbReference>
<evidence type="ECO:0000313" key="1">
    <source>
        <dbReference type="EMBL" id="AEH45260.1"/>
    </source>
</evidence>
<sequence length="232" mass="26629">MENKIILAGIDGCRNGWLVVKGTFCLDKKDFLSEEIFILATVKEIFDLSARIYAFDMPIGLSENYVSGGRTCDKIARKLLGSRRASIFSPPPRLAFKAKTYKELRKQGIKLSLQSFYLLPKVRELDEYLRIKKPKNIYETHPELVFKSLAKRPLPSKHTADGLAFRHNILQNSRLFKKLDQNLAKIKVLFRKDLLDAYACLLAAKKIYVGEAQAIPQKIEEDSFGLKMQIWF</sequence>
<dbReference type="EMBL" id="CP002683">
    <property type="protein sequence ID" value="AEH45260.1"/>
    <property type="molecule type" value="Genomic_DNA"/>
</dbReference>
<keyword evidence="2" id="KW-1185">Reference proteome</keyword>
<dbReference type="AlphaFoldDB" id="F8A9M9"/>
<proteinExistence type="predicted"/>
<protein>
    <recommendedName>
        <fullName evidence="3">NUDIX hydrolase</fullName>
    </recommendedName>
</protein>
<reference evidence="2" key="1">
    <citation type="submission" date="2011-04" db="EMBL/GenBank/DDBJ databases">
        <title>The complete genome of Thermodesulfatator indicus DSM 15286.</title>
        <authorList>
            <person name="Lucas S."/>
            <person name="Copeland A."/>
            <person name="Lapidus A."/>
            <person name="Bruce D."/>
            <person name="Goodwin L."/>
            <person name="Pitluck S."/>
            <person name="Peters L."/>
            <person name="Kyrpides N."/>
            <person name="Mavromatis K."/>
            <person name="Pagani I."/>
            <person name="Ivanova N."/>
            <person name="Saunders L."/>
            <person name="Detter J.C."/>
            <person name="Tapia R."/>
            <person name="Han C."/>
            <person name="Land M."/>
            <person name="Hauser L."/>
            <person name="Markowitz V."/>
            <person name="Cheng J.-F."/>
            <person name="Hugenholtz P."/>
            <person name="Woyke T."/>
            <person name="Wu D."/>
            <person name="Spring S."/>
            <person name="Schroeder M."/>
            <person name="Brambilla E."/>
            <person name="Klenk H.-P."/>
            <person name="Eisen J.A."/>
        </authorList>
    </citation>
    <scope>NUCLEOTIDE SEQUENCE [LARGE SCALE GENOMIC DNA]</scope>
    <source>
        <strain evidence="2">DSM 15286 / JCM 11887 / CIR29812</strain>
    </source>
</reference>